<evidence type="ECO:0000313" key="2">
    <source>
        <dbReference type="Proteomes" id="UP000005508"/>
    </source>
</evidence>
<dbReference type="AlphaFoldDB" id="G4AAA1"/>
<organism evidence="1 2">
    <name type="scientific">Aggregatibacter actinomycetemcomitans serotype e str. SC1083</name>
    <dbReference type="NCBI Taxonomy" id="907488"/>
    <lineage>
        <taxon>Bacteria</taxon>
        <taxon>Pseudomonadati</taxon>
        <taxon>Pseudomonadota</taxon>
        <taxon>Gammaproteobacteria</taxon>
        <taxon>Pasteurellales</taxon>
        <taxon>Pasteurellaceae</taxon>
        <taxon>Aggregatibacter</taxon>
    </lineage>
</organism>
<evidence type="ECO:0000313" key="1">
    <source>
        <dbReference type="EMBL" id="EGY33213.1"/>
    </source>
</evidence>
<name>G4AAA1_AGGAC</name>
<dbReference type="PATRIC" id="fig|907488.3.peg.1744"/>
<comment type="caution">
    <text evidence="1">The sequence shown here is derived from an EMBL/GenBank/DDBJ whole genome shotgun (WGS) entry which is preliminary data.</text>
</comment>
<gene>
    <name evidence="1" type="ORF">SC1083_1774</name>
</gene>
<accession>G4AAA1</accession>
<proteinExistence type="predicted"/>
<dbReference type="Proteomes" id="UP000005508">
    <property type="component" value="Unassembled WGS sequence"/>
</dbReference>
<dbReference type="EMBL" id="AEJM01000036">
    <property type="protein sequence ID" value="EGY33213.1"/>
    <property type="molecule type" value="Genomic_DNA"/>
</dbReference>
<dbReference type="SMR" id="G4AAA1"/>
<protein>
    <submittedName>
        <fullName evidence="1">Uncharacterized protein</fullName>
    </submittedName>
</protein>
<reference evidence="1 2" key="1">
    <citation type="submission" date="2010-10" db="EMBL/GenBank/DDBJ databases">
        <authorList>
            <person name="Chen C."/>
            <person name="Kittichotirat W."/>
            <person name="Asikainen S."/>
            <person name="Bumgarner R."/>
        </authorList>
    </citation>
    <scope>NUCLEOTIDE SEQUENCE [LARGE SCALE GENOMIC DNA]</scope>
    <source>
        <strain evidence="1 2">SC1083</strain>
    </source>
</reference>
<sequence>MVAIFLTEIFELATMWLKQSENFLKIASHSGGSDGAPWCIIKSAVVFKIVF</sequence>